<dbReference type="PANTHER" id="PTHR24064">
    <property type="entry name" value="SOLUTE CARRIER FAMILY 22 MEMBER"/>
    <property type="match status" value="1"/>
</dbReference>
<evidence type="ECO:0000313" key="8">
    <source>
        <dbReference type="RefSeq" id="XP_035684380.1"/>
    </source>
</evidence>
<dbReference type="InterPro" id="IPR005829">
    <property type="entry name" value="Sugar_transporter_CS"/>
</dbReference>
<proteinExistence type="predicted"/>
<dbReference type="OMA" id="WAFLADR"/>
<reference evidence="7" key="1">
    <citation type="journal article" date="2020" name="Nat. Ecol. Evol.">
        <title>Deeply conserved synteny resolves early events in vertebrate evolution.</title>
        <authorList>
            <person name="Simakov O."/>
            <person name="Marletaz F."/>
            <person name="Yue J.X."/>
            <person name="O'Connell B."/>
            <person name="Jenkins J."/>
            <person name="Brandt A."/>
            <person name="Calef R."/>
            <person name="Tung C.H."/>
            <person name="Huang T.K."/>
            <person name="Schmutz J."/>
            <person name="Satoh N."/>
            <person name="Yu J.K."/>
            <person name="Putnam N.H."/>
            <person name="Green R.E."/>
            <person name="Rokhsar D.S."/>
        </authorList>
    </citation>
    <scope>NUCLEOTIDE SEQUENCE [LARGE SCALE GENOMIC DNA]</scope>
    <source>
        <strain evidence="7">S238N-H82</strain>
    </source>
</reference>
<accession>A0A9J7MZA5</accession>
<dbReference type="GO" id="GO:0016020">
    <property type="term" value="C:membrane"/>
    <property type="evidence" value="ECO:0007669"/>
    <property type="project" value="UniProtKB-SubCell"/>
</dbReference>
<dbReference type="InterPro" id="IPR020846">
    <property type="entry name" value="MFS_dom"/>
</dbReference>
<feature type="domain" description="Major facilitator superfamily (MFS) profile" evidence="6">
    <location>
        <begin position="86"/>
        <end position="509"/>
    </location>
</feature>
<dbReference type="Gene3D" id="1.20.1250.20">
    <property type="entry name" value="MFS general substrate transporter like domains"/>
    <property type="match status" value="1"/>
</dbReference>
<evidence type="ECO:0000259" key="6">
    <source>
        <dbReference type="PROSITE" id="PS50850"/>
    </source>
</evidence>
<gene>
    <name evidence="8" type="primary">LOC118421267</name>
</gene>
<feature type="transmembrane region" description="Helical" evidence="5">
    <location>
        <begin position="396"/>
        <end position="414"/>
    </location>
</feature>
<dbReference type="CDD" id="cd17317">
    <property type="entry name" value="MFS_SLC22"/>
    <property type="match status" value="1"/>
</dbReference>
<dbReference type="GO" id="GO:0022857">
    <property type="term" value="F:transmembrane transporter activity"/>
    <property type="evidence" value="ECO:0007669"/>
    <property type="project" value="InterPro"/>
</dbReference>
<protein>
    <submittedName>
        <fullName evidence="8">Organic cation transporter protein-like isoform X1</fullName>
    </submittedName>
</protein>
<dbReference type="SUPFAM" id="SSF103473">
    <property type="entry name" value="MFS general substrate transporter"/>
    <property type="match status" value="1"/>
</dbReference>
<sequence>METHDLLQHYLGDFGTFQQYTTLLAILVAPNFGVTVVAMTFLMATPEHHCRVNEPGSSGEHRLSPESLNHSIPLENLNGRSVYSSCLMYVQTNETKTGENRTITSCTHGYLYDQSQYRSTIVTEHDLVCERTWLNEMGKSVFFVGSSLGSIVSGIAADRFGRHPTTLLFLLLHLVFGVGAAFATDYVTFVILRALVGAAGIGFYFTSLVIAIEIAGPSKRNAVGMASVASCAFGYVILGFLAYLIRDWWTLQLAQALMTAPFLCYWWLLSESPRWLLTNNRVDEAKAVIQRAAKMNKVVIPHDAIFGETEKLSNDSEEDSSRQYGVLDLFRKPRIRKTTMTMCISWFAEGCVYFGLILASVEWAGNPYLNFILGSLLEVFLSAVSLAAMERWGRKPVIGGTVLVAGTCSMVSAMTKAGFPTVSRGFALVGRGAIGISFLSLIVYTPEVFPTVVRGTGLGLANMCSRLGSVLTPFVSLLGDVWQPLPMVTFGTLCFVASLAIYTLPETLGVPLPDTLEDSENFGRKQLHSDEIKDVSYTNPWPIPTPMKYTRRLVVFYQTARDGDFFRSSLVLK</sequence>
<dbReference type="PROSITE" id="PS00216">
    <property type="entry name" value="SUGAR_TRANSPORT_1"/>
    <property type="match status" value="1"/>
</dbReference>
<keyword evidence="4 5" id="KW-0472">Membrane</keyword>
<evidence type="ECO:0000256" key="2">
    <source>
        <dbReference type="ARBA" id="ARBA00022692"/>
    </source>
</evidence>
<evidence type="ECO:0000256" key="3">
    <source>
        <dbReference type="ARBA" id="ARBA00022989"/>
    </source>
</evidence>
<feature type="transmembrane region" description="Helical" evidence="5">
    <location>
        <begin position="340"/>
        <end position="361"/>
    </location>
</feature>
<feature type="transmembrane region" description="Helical" evidence="5">
    <location>
        <begin position="426"/>
        <end position="445"/>
    </location>
</feature>
<feature type="transmembrane region" description="Helical" evidence="5">
    <location>
        <begin position="167"/>
        <end position="184"/>
    </location>
</feature>
<comment type="subcellular location">
    <subcellularLocation>
        <location evidence="1">Membrane</location>
        <topology evidence="1">Multi-pass membrane protein</topology>
    </subcellularLocation>
</comment>
<feature type="transmembrane region" description="Helical" evidence="5">
    <location>
        <begin position="367"/>
        <end position="389"/>
    </location>
</feature>
<feature type="transmembrane region" description="Helical" evidence="5">
    <location>
        <begin position="20"/>
        <end position="44"/>
    </location>
</feature>
<dbReference type="OrthoDB" id="2261376at2759"/>
<dbReference type="Proteomes" id="UP000001554">
    <property type="component" value="Chromosome 8"/>
</dbReference>
<evidence type="ECO:0000256" key="1">
    <source>
        <dbReference type="ARBA" id="ARBA00004141"/>
    </source>
</evidence>
<organism evidence="7 8">
    <name type="scientific">Branchiostoma floridae</name>
    <name type="common">Florida lancelet</name>
    <name type="synonym">Amphioxus</name>
    <dbReference type="NCBI Taxonomy" id="7739"/>
    <lineage>
        <taxon>Eukaryota</taxon>
        <taxon>Metazoa</taxon>
        <taxon>Chordata</taxon>
        <taxon>Cephalochordata</taxon>
        <taxon>Leptocardii</taxon>
        <taxon>Amphioxiformes</taxon>
        <taxon>Branchiostomatidae</taxon>
        <taxon>Branchiostoma</taxon>
    </lineage>
</organism>
<evidence type="ECO:0000313" key="7">
    <source>
        <dbReference type="Proteomes" id="UP000001554"/>
    </source>
</evidence>
<keyword evidence="2 5" id="KW-0812">Transmembrane</keyword>
<evidence type="ECO:0000256" key="5">
    <source>
        <dbReference type="SAM" id="Phobius"/>
    </source>
</evidence>
<evidence type="ECO:0000256" key="4">
    <source>
        <dbReference type="ARBA" id="ARBA00023136"/>
    </source>
</evidence>
<reference evidence="8" key="2">
    <citation type="submission" date="2025-08" db="UniProtKB">
        <authorList>
            <consortium name="RefSeq"/>
        </authorList>
    </citation>
    <scope>IDENTIFICATION</scope>
    <source>
        <strain evidence="8">S238N-H82</strain>
        <tissue evidence="8">Testes</tissue>
    </source>
</reference>
<feature type="transmembrane region" description="Helical" evidence="5">
    <location>
        <begin position="251"/>
        <end position="269"/>
    </location>
</feature>
<name>A0A9J7MZA5_BRAFL</name>
<keyword evidence="7" id="KW-1185">Reference proteome</keyword>
<dbReference type="InterPro" id="IPR036259">
    <property type="entry name" value="MFS_trans_sf"/>
</dbReference>
<dbReference type="Pfam" id="PF00083">
    <property type="entry name" value="Sugar_tr"/>
    <property type="match status" value="1"/>
</dbReference>
<feature type="transmembrane region" description="Helical" evidence="5">
    <location>
        <begin position="190"/>
        <end position="211"/>
    </location>
</feature>
<keyword evidence="3 5" id="KW-1133">Transmembrane helix</keyword>
<feature type="transmembrane region" description="Helical" evidence="5">
    <location>
        <begin position="223"/>
        <end position="245"/>
    </location>
</feature>
<dbReference type="KEGG" id="bfo:118421267"/>
<dbReference type="PROSITE" id="PS50850">
    <property type="entry name" value="MFS"/>
    <property type="match status" value="1"/>
</dbReference>
<dbReference type="RefSeq" id="XP_035684380.1">
    <property type="nucleotide sequence ID" value="XM_035828487.1"/>
</dbReference>
<dbReference type="InterPro" id="IPR005828">
    <property type="entry name" value="MFS_sugar_transport-like"/>
</dbReference>
<dbReference type="GeneID" id="118421267"/>
<dbReference type="AlphaFoldDB" id="A0A9J7MZA5"/>